<evidence type="ECO:0000256" key="5">
    <source>
        <dbReference type="ARBA" id="ARBA00022989"/>
    </source>
</evidence>
<feature type="transmembrane region" description="Helical" evidence="7">
    <location>
        <begin position="42"/>
        <end position="65"/>
    </location>
</feature>
<evidence type="ECO:0000313" key="9">
    <source>
        <dbReference type="EnsemblPlants" id="QL03p042001:mrna"/>
    </source>
</evidence>
<evidence type="ECO:0000256" key="2">
    <source>
        <dbReference type="ARBA" id="ARBA00006779"/>
    </source>
</evidence>
<name>A0A7N2L7B6_QUELO</name>
<keyword evidence="3" id="KW-0926">Vacuole</keyword>
<keyword evidence="10" id="KW-1185">Reference proteome</keyword>
<dbReference type="Proteomes" id="UP000594261">
    <property type="component" value="Chromosome 3"/>
</dbReference>
<comment type="subcellular location">
    <subcellularLocation>
        <location evidence="1">Vacuole membrane</location>
        <topology evidence="1">Multi-pass membrane protein</topology>
    </subcellularLocation>
</comment>
<dbReference type="OMA" id="INESIVW"/>
<reference evidence="9 10" key="1">
    <citation type="journal article" date="2016" name="G3 (Bethesda)">
        <title>First Draft Assembly and Annotation of the Genome of a California Endemic Oak Quercus lobata Nee (Fagaceae).</title>
        <authorList>
            <person name="Sork V.L."/>
            <person name="Fitz-Gibbon S.T."/>
            <person name="Puiu D."/>
            <person name="Crepeau M."/>
            <person name="Gugger P.F."/>
            <person name="Sherman R."/>
            <person name="Stevens K."/>
            <person name="Langley C.H."/>
            <person name="Pellegrini M."/>
            <person name="Salzberg S.L."/>
        </authorList>
    </citation>
    <scope>NUCLEOTIDE SEQUENCE [LARGE SCALE GENOMIC DNA]</scope>
    <source>
        <strain evidence="9 10">cv. SW786</strain>
    </source>
</reference>
<dbReference type="EMBL" id="LRBV02000003">
    <property type="status" value="NOT_ANNOTATED_CDS"/>
    <property type="molecule type" value="Genomic_DNA"/>
</dbReference>
<accession>A0A7N2L7B6</accession>
<dbReference type="EnsemblPlants" id="QL03p042001:mrna">
    <property type="protein sequence ID" value="QL03p042001:mrna"/>
    <property type="gene ID" value="QL03p042001"/>
</dbReference>
<dbReference type="GO" id="GO:0005774">
    <property type="term" value="C:vacuolar membrane"/>
    <property type="evidence" value="ECO:0007669"/>
    <property type="project" value="UniProtKB-SubCell"/>
</dbReference>
<evidence type="ECO:0000256" key="3">
    <source>
        <dbReference type="ARBA" id="ARBA00022554"/>
    </source>
</evidence>
<evidence type="ECO:0000256" key="1">
    <source>
        <dbReference type="ARBA" id="ARBA00004128"/>
    </source>
</evidence>
<evidence type="ECO:0000259" key="8">
    <source>
        <dbReference type="Pfam" id="PF06454"/>
    </source>
</evidence>
<feature type="transmembrane region" description="Helical" evidence="7">
    <location>
        <begin position="116"/>
        <end position="135"/>
    </location>
</feature>
<keyword evidence="4 7" id="KW-0812">Transmembrane</keyword>
<feature type="transmembrane region" description="Helical" evidence="7">
    <location>
        <begin position="77"/>
        <end position="96"/>
    </location>
</feature>
<evidence type="ECO:0000256" key="7">
    <source>
        <dbReference type="SAM" id="Phobius"/>
    </source>
</evidence>
<reference evidence="9" key="2">
    <citation type="submission" date="2021-01" db="UniProtKB">
        <authorList>
            <consortium name="EnsemblPlants"/>
        </authorList>
    </citation>
    <scope>IDENTIFICATION</scope>
</reference>
<organism evidence="9 10">
    <name type="scientific">Quercus lobata</name>
    <name type="common">Valley oak</name>
    <dbReference type="NCBI Taxonomy" id="97700"/>
    <lineage>
        <taxon>Eukaryota</taxon>
        <taxon>Viridiplantae</taxon>
        <taxon>Streptophyta</taxon>
        <taxon>Embryophyta</taxon>
        <taxon>Tracheophyta</taxon>
        <taxon>Spermatophyta</taxon>
        <taxon>Magnoliopsida</taxon>
        <taxon>eudicotyledons</taxon>
        <taxon>Gunneridae</taxon>
        <taxon>Pentapetalae</taxon>
        <taxon>rosids</taxon>
        <taxon>fabids</taxon>
        <taxon>Fagales</taxon>
        <taxon>Fagaceae</taxon>
        <taxon>Quercus</taxon>
    </lineage>
</organism>
<protein>
    <recommendedName>
        <fullName evidence="8">THH1/TOM1/TOM3 domain-containing protein</fullName>
    </recommendedName>
</protein>
<keyword evidence="6 7" id="KW-0472">Membrane</keyword>
<dbReference type="PANTHER" id="PTHR31142:SF3">
    <property type="entry name" value="THH1_TOM1_TOM3 DOMAIN-CONTAINING PROTEIN"/>
    <property type="match status" value="1"/>
</dbReference>
<dbReference type="InterPro" id="IPR040226">
    <property type="entry name" value="THH1/TOM1/TOM3"/>
</dbReference>
<dbReference type="InterPro" id="IPR009457">
    <property type="entry name" value="THH1/TOM1/TOM3_dom"/>
</dbReference>
<proteinExistence type="inferred from homology"/>
<keyword evidence="5 7" id="KW-1133">Transmembrane helix</keyword>
<evidence type="ECO:0000313" key="10">
    <source>
        <dbReference type="Proteomes" id="UP000594261"/>
    </source>
</evidence>
<evidence type="ECO:0000256" key="6">
    <source>
        <dbReference type="ARBA" id="ARBA00023136"/>
    </source>
</evidence>
<dbReference type="InParanoid" id="A0A7N2L7B6"/>
<dbReference type="Pfam" id="PF06454">
    <property type="entry name" value="THH1_TOM1-3_dom"/>
    <property type="match status" value="1"/>
</dbReference>
<sequence length="191" mass="21753">MGRSGGVISAPTAVMVAAYELKNASNWWDQIDESPLWQDRLYHILAALFGIVSFVALVQLIRIQLRVPEYGWTTQKVFHFLNFVVNGVRSLIFVFRREIQKLKPEIVQHVLLDTPSLAFFTTYALLVLFWAEIYYQARAASTDGLRPSFITINAVVYAVQVKFLAHCFTLSPGKWEGLKLDSFYEEANSVS</sequence>
<evidence type="ECO:0000256" key="4">
    <source>
        <dbReference type="ARBA" id="ARBA00022692"/>
    </source>
</evidence>
<dbReference type="AlphaFoldDB" id="A0A7N2L7B6"/>
<feature type="domain" description="THH1/TOM1/TOM3" evidence="8">
    <location>
        <begin position="24"/>
        <end position="166"/>
    </location>
</feature>
<dbReference type="Gramene" id="QL03p042001:mrna">
    <property type="protein sequence ID" value="QL03p042001:mrna"/>
    <property type="gene ID" value="QL03p042001"/>
</dbReference>
<comment type="similarity">
    <text evidence="2">Belongs to the plant tobamovirus multiplication TOM1 protein family.</text>
</comment>
<dbReference type="PANTHER" id="PTHR31142">
    <property type="entry name" value="TOBAMOVIRUS MULTIPLICATION PROTEIN 1-LIKE ISOFORM X1"/>
    <property type="match status" value="1"/>
</dbReference>